<evidence type="ECO:0000256" key="1">
    <source>
        <dbReference type="SAM" id="Phobius"/>
    </source>
</evidence>
<keyword evidence="3" id="KW-1185">Reference proteome</keyword>
<evidence type="ECO:0000313" key="2">
    <source>
        <dbReference type="EMBL" id="ABY62897.1"/>
    </source>
</evidence>
<keyword evidence="1" id="KW-0812">Transmembrane</keyword>
<name>B3FK39_BP201</name>
<organismHost>
    <name type="scientific">Pseudomonas chlororaphis</name>
    <dbReference type="NCBI Taxonomy" id="587753"/>
</organismHost>
<dbReference type="KEGG" id="vg:6372630"/>
<dbReference type="Proteomes" id="UP000002421">
    <property type="component" value="Segment"/>
</dbReference>
<dbReference type="EMBL" id="EU197055">
    <property type="protein sequence ID" value="ABY62897.1"/>
    <property type="molecule type" value="Genomic_DNA"/>
</dbReference>
<keyword evidence="1" id="KW-1133">Transmembrane helix</keyword>
<gene>
    <name evidence="2" type="ORF">201phi2-1p064</name>
</gene>
<feature type="transmembrane region" description="Helical" evidence="1">
    <location>
        <begin position="35"/>
        <end position="56"/>
    </location>
</feature>
<reference evidence="2 3" key="1">
    <citation type="journal article" date="2008" name="Virology">
        <title>Characterization of Pseudomonas chlororaphis myovirus 201varphi2-1 via genomic sequencing, mass spectrometry, and electron microscopy.</title>
        <authorList>
            <person name="Thomas J.A."/>
            <person name="Rolando M.R."/>
            <person name="Carroll C.A."/>
            <person name="Shen P.S."/>
            <person name="Belnap D.M."/>
            <person name="Weintraub S.T."/>
            <person name="Serwer P."/>
            <person name="Hardies S.C."/>
        </authorList>
    </citation>
    <scope>NUCLEOTIDE SEQUENCE</scope>
</reference>
<feature type="transmembrane region" description="Helical" evidence="1">
    <location>
        <begin position="6"/>
        <end position="23"/>
    </location>
</feature>
<keyword evidence="1" id="KW-0472">Membrane</keyword>
<organism evidence="2 3">
    <name type="scientific">Pseudomonas phage 201phi2-1</name>
    <name type="common">Pseudomonas chlororaphis phage 201phi2-1</name>
    <dbReference type="NCBI Taxonomy" id="198110"/>
    <lineage>
        <taxon>Viruses</taxon>
        <taxon>Duplodnaviria</taxon>
        <taxon>Heunggongvirae</taxon>
        <taxon>Uroviricota</taxon>
        <taxon>Caudoviricetes</taxon>
        <taxon>Chimalliviridae</taxon>
        <taxon>Serwervirus</taxon>
        <taxon>Serwervirus 201phi21</taxon>
    </lineage>
</organism>
<dbReference type="RefSeq" id="YP_001956789.1">
    <property type="nucleotide sequence ID" value="NC_010821.1"/>
</dbReference>
<accession>B3FK39</accession>
<protein>
    <submittedName>
        <fullName evidence="2">Uncharacterized protein</fullName>
    </submittedName>
</protein>
<evidence type="ECO:0000313" key="3">
    <source>
        <dbReference type="Proteomes" id="UP000002421"/>
    </source>
</evidence>
<sequence length="60" mass="6638">MLELAVSFWGSVVFNLFVLVFGMMHHRIDLNTNRFYNGLLLLGTIVMVCSGVGWVFTGGG</sequence>
<proteinExistence type="predicted"/>